<dbReference type="PATRIC" id="fig|1121865.3.peg.995"/>
<reference evidence="9 10" key="1">
    <citation type="submission" date="2013-03" db="EMBL/GenBank/DDBJ databases">
        <title>The Genome Sequence of Enterococcus columbae ATCC_51263 (PacBio/Illumina hybrid assembly).</title>
        <authorList>
            <consortium name="The Broad Institute Genomics Platform"/>
            <consortium name="The Broad Institute Genome Sequencing Center for Infectious Disease"/>
            <person name="Earl A."/>
            <person name="Russ C."/>
            <person name="Gilmore M."/>
            <person name="Surin D."/>
            <person name="Walker B."/>
            <person name="Young S."/>
            <person name="Zeng Q."/>
            <person name="Gargeya S."/>
            <person name="Fitzgerald M."/>
            <person name="Haas B."/>
            <person name="Abouelleil A."/>
            <person name="Allen A.W."/>
            <person name="Alvarado L."/>
            <person name="Arachchi H.M."/>
            <person name="Berlin A.M."/>
            <person name="Chapman S.B."/>
            <person name="Gainer-Dewar J."/>
            <person name="Goldberg J."/>
            <person name="Griggs A."/>
            <person name="Gujja S."/>
            <person name="Hansen M."/>
            <person name="Howarth C."/>
            <person name="Imamovic A."/>
            <person name="Ireland A."/>
            <person name="Larimer J."/>
            <person name="McCowan C."/>
            <person name="Murphy C."/>
            <person name="Pearson M."/>
            <person name="Poon T.W."/>
            <person name="Priest M."/>
            <person name="Roberts A."/>
            <person name="Saif S."/>
            <person name="Shea T."/>
            <person name="Sisk P."/>
            <person name="Sykes S."/>
            <person name="Wortman J."/>
            <person name="Nusbaum C."/>
            <person name="Birren B."/>
        </authorList>
    </citation>
    <scope>NUCLEOTIDE SEQUENCE [LARGE SCALE GENOMIC DNA]</scope>
    <source>
        <strain evidence="9 10">ATCC 51263</strain>
    </source>
</reference>
<evidence type="ECO:0000313" key="9">
    <source>
        <dbReference type="EMBL" id="EOW80467.1"/>
    </source>
</evidence>
<dbReference type="OrthoDB" id="9813917at2"/>
<dbReference type="EMBL" id="ASWJ01000008">
    <property type="protein sequence ID" value="EOW80467.1"/>
    <property type="molecule type" value="Genomic_DNA"/>
</dbReference>
<dbReference type="eggNOG" id="COG2966">
    <property type="taxonomic scope" value="Bacteria"/>
</dbReference>
<feature type="domain" description="Threonine/serine exporter-like N-terminal" evidence="8">
    <location>
        <begin position="22"/>
        <end position="257"/>
    </location>
</feature>
<feature type="transmembrane region" description="Helical" evidence="7">
    <location>
        <begin position="178"/>
        <end position="197"/>
    </location>
</feature>
<dbReference type="STRING" id="1121865.OMW_01024"/>
<evidence type="ECO:0000256" key="7">
    <source>
        <dbReference type="SAM" id="Phobius"/>
    </source>
</evidence>
<evidence type="ECO:0000256" key="2">
    <source>
        <dbReference type="ARBA" id="ARBA00022475"/>
    </source>
</evidence>
<evidence type="ECO:0000256" key="4">
    <source>
        <dbReference type="ARBA" id="ARBA00022989"/>
    </source>
</evidence>
<feature type="transmembrane region" description="Helical" evidence="7">
    <location>
        <begin position="240"/>
        <end position="261"/>
    </location>
</feature>
<dbReference type="GO" id="GO:0005886">
    <property type="term" value="C:plasma membrane"/>
    <property type="evidence" value="ECO:0007669"/>
    <property type="project" value="UniProtKB-SubCell"/>
</dbReference>
<dbReference type="GO" id="GO:0022857">
    <property type="term" value="F:transmembrane transporter activity"/>
    <property type="evidence" value="ECO:0007669"/>
    <property type="project" value="InterPro"/>
</dbReference>
<dbReference type="Proteomes" id="UP000014113">
    <property type="component" value="Unassembled WGS sequence"/>
</dbReference>
<sequence>MKKLQQPQNYLNDPKAKLLKTSLLAGKIMMANGSEAYRVEDTMKRIVINGGEENCSCYVTATGIFVGLENQQRVMIDNVDQRVINLEKVVAVNELSRQFAEKKITLDVLYKKLIRIDQRVPTFPLWLEIIAAGIISAGAMYLFGGVLADLLITFIIGCIGFSISVLCKQWINLNYFDLFISSFVIGFLSICAVKYHLATKIDPIIIGSIMPFVPGVAITNSFRDILAGHLISGLARGTEALIVAATISAGIASVFNLIGGWL</sequence>
<dbReference type="Pfam" id="PF06738">
    <property type="entry name" value="ThrE"/>
    <property type="match status" value="1"/>
</dbReference>
<comment type="similarity">
    <text evidence="6">Belongs to the ThrE exporter (TC 2.A.79) family.</text>
</comment>
<feature type="transmembrane region" description="Helical" evidence="7">
    <location>
        <begin position="203"/>
        <end position="219"/>
    </location>
</feature>
<comment type="caution">
    <text evidence="9">The sequence shown here is derived from an EMBL/GenBank/DDBJ whole genome shotgun (WGS) entry which is preliminary data.</text>
</comment>
<keyword evidence="3 7" id="KW-0812">Transmembrane</keyword>
<proteinExistence type="inferred from homology"/>
<dbReference type="PANTHER" id="PTHR34390:SF2">
    <property type="entry name" value="SUCCINATE TRANSPORTER SUBUNIT YJJP-RELATED"/>
    <property type="match status" value="1"/>
</dbReference>
<evidence type="ECO:0000256" key="1">
    <source>
        <dbReference type="ARBA" id="ARBA00004651"/>
    </source>
</evidence>
<dbReference type="PANTHER" id="PTHR34390">
    <property type="entry name" value="UPF0442 PROTEIN YJJB-RELATED"/>
    <property type="match status" value="1"/>
</dbReference>
<gene>
    <name evidence="9" type="ORF">I568_01644</name>
</gene>
<dbReference type="GO" id="GO:0015744">
    <property type="term" value="P:succinate transport"/>
    <property type="evidence" value="ECO:0007669"/>
    <property type="project" value="TreeGrafter"/>
</dbReference>
<keyword evidence="2" id="KW-1003">Cell membrane</keyword>
<protein>
    <recommendedName>
        <fullName evidence="8">Threonine/serine exporter-like N-terminal domain-containing protein</fullName>
    </recommendedName>
</protein>
<keyword evidence="4 7" id="KW-1133">Transmembrane helix</keyword>
<dbReference type="InterPro" id="IPR050539">
    <property type="entry name" value="ThrE_Dicarb/AminoAcid_Exp"/>
</dbReference>
<evidence type="ECO:0000256" key="5">
    <source>
        <dbReference type="ARBA" id="ARBA00023136"/>
    </source>
</evidence>
<name>S1MUI0_9ENTE</name>
<dbReference type="InterPro" id="IPR010619">
    <property type="entry name" value="ThrE-like_N"/>
</dbReference>
<evidence type="ECO:0000313" key="10">
    <source>
        <dbReference type="Proteomes" id="UP000014113"/>
    </source>
</evidence>
<dbReference type="RefSeq" id="WP_016183166.1">
    <property type="nucleotide sequence ID" value="NZ_JXKI01000001.1"/>
</dbReference>
<evidence type="ECO:0000256" key="6">
    <source>
        <dbReference type="ARBA" id="ARBA00034125"/>
    </source>
</evidence>
<comment type="subcellular location">
    <subcellularLocation>
        <location evidence="1">Cell membrane</location>
        <topology evidence="1">Multi-pass membrane protein</topology>
    </subcellularLocation>
</comment>
<dbReference type="AlphaFoldDB" id="S1MUI0"/>
<evidence type="ECO:0000256" key="3">
    <source>
        <dbReference type="ARBA" id="ARBA00022692"/>
    </source>
</evidence>
<keyword evidence="10" id="KW-1185">Reference proteome</keyword>
<keyword evidence="5 7" id="KW-0472">Membrane</keyword>
<accession>S1MUI0</accession>
<organism evidence="9 10">
    <name type="scientific">Enterococcus columbae DSM 7374 = ATCC 51263</name>
    <dbReference type="NCBI Taxonomy" id="1121865"/>
    <lineage>
        <taxon>Bacteria</taxon>
        <taxon>Bacillati</taxon>
        <taxon>Bacillota</taxon>
        <taxon>Bacilli</taxon>
        <taxon>Lactobacillales</taxon>
        <taxon>Enterococcaceae</taxon>
        <taxon>Enterococcus</taxon>
    </lineage>
</organism>
<feature type="transmembrane region" description="Helical" evidence="7">
    <location>
        <begin position="150"/>
        <end position="171"/>
    </location>
</feature>
<evidence type="ECO:0000259" key="8">
    <source>
        <dbReference type="Pfam" id="PF06738"/>
    </source>
</evidence>